<gene>
    <name evidence="2" type="primary">MOCS1</name>
</gene>
<evidence type="ECO:0000313" key="3">
    <source>
        <dbReference type="Proteomes" id="UP000005640"/>
    </source>
</evidence>
<dbReference type="EMBL" id="AL590999">
    <property type="status" value="NOT_ANNOTATED_CDS"/>
    <property type="molecule type" value="Genomic_DNA"/>
</dbReference>
<dbReference type="AlphaFoldDB" id="A0AAQ5BGP5"/>
<dbReference type="GeneTree" id="ENSGT00390000016567"/>
<dbReference type="Ensembl" id="ENST00000713663.1">
    <property type="protein sequence ID" value="ENSP00000518966.1"/>
    <property type="gene ID" value="ENSG00000124615.21"/>
</dbReference>
<name>A0AAQ5BGP5_HUMAN</name>
<evidence type="ECO:0000256" key="1">
    <source>
        <dbReference type="SAM" id="MobiDB-lite"/>
    </source>
</evidence>
<reference evidence="2 3" key="2">
    <citation type="journal article" date="2003" name="Nature">
        <title>The DNA sequence and analysis of human chromosome 6.</title>
        <authorList>
            <person name="Mungall A.J."/>
            <person name="Palmer S.A."/>
            <person name="Sims S.K."/>
            <person name="Edwards C.A."/>
            <person name="Ashurst J.L."/>
            <person name="Wilming L."/>
            <person name="Jones M.C."/>
            <person name="Horton R."/>
            <person name="Hunt S.E."/>
            <person name="Scott C.E."/>
            <person name="Gilbert J.G."/>
            <person name="Clamp M.E."/>
            <person name="Bethel G."/>
            <person name="Milne S."/>
            <person name="Ainscough R."/>
            <person name="Almeida J.P."/>
            <person name="Ambrose K.D."/>
            <person name="Andrews T.D."/>
            <person name="Ashwell R.I."/>
            <person name="Babbage A.K."/>
            <person name="Bagguley C.L."/>
            <person name="Bailey J."/>
            <person name="Banerjee R."/>
            <person name="Barker D.J."/>
            <person name="Barlow K.F."/>
            <person name="Bates K."/>
            <person name="Beare D.M."/>
            <person name="Beasley H."/>
            <person name="Beasley O."/>
            <person name="Bird C.P."/>
            <person name="Blakey S."/>
            <person name="Bray-Allen S."/>
            <person name="Brook J."/>
            <person name="Brown A.J."/>
            <person name="Brown J.Y."/>
            <person name="Burford D.C."/>
            <person name="Burrill W."/>
            <person name="Burton J."/>
            <person name="Carder C."/>
            <person name="Carter N.P."/>
            <person name="Chapman J.C."/>
            <person name="Clark S.Y."/>
            <person name="Clark G."/>
            <person name="Clee C.M."/>
            <person name="Clegg S."/>
            <person name="Cobley V."/>
            <person name="Collier R.E."/>
            <person name="Collins J.E."/>
            <person name="Colman L.K."/>
            <person name="Corby N.R."/>
            <person name="Coville G.J."/>
            <person name="Culley K.M."/>
            <person name="Dhami P."/>
            <person name="Davies J."/>
            <person name="Dunn M."/>
            <person name="Earthrowl M.E."/>
            <person name="Ellington A.E."/>
            <person name="Evans K.A."/>
            <person name="Faulkner L."/>
            <person name="Francis M.D."/>
            <person name="Frankish A."/>
            <person name="Frankland J."/>
            <person name="French L."/>
            <person name="Garner P."/>
            <person name="Garnett J."/>
            <person name="Ghori M.J."/>
            <person name="Gilby L.M."/>
            <person name="Gillson C.J."/>
            <person name="Glithero R.J."/>
            <person name="Grafham D.V."/>
            <person name="Grant M."/>
            <person name="Gribble S."/>
            <person name="Griffiths C."/>
            <person name="Griffiths M."/>
            <person name="Hall R."/>
            <person name="Halls K.S."/>
            <person name="Hammond S."/>
            <person name="Harley J.L."/>
            <person name="Hart E.A."/>
            <person name="Heath P.D."/>
            <person name="Heathcott R."/>
            <person name="Holmes S.J."/>
            <person name="Howden P.J."/>
            <person name="Howe K.L."/>
            <person name="Howell G.R."/>
            <person name="Huckle E."/>
            <person name="Humphray S.J."/>
            <person name="Humphries M.D."/>
            <person name="Hunt A.R."/>
            <person name="Johnson C.M."/>
            <person name="Joy A.A."/>
            <person name="Kay M."/>
            <person name="Keenan S.J."/>
            <person name="Kimberley A.M."/>
            <person name="King A."/>
            <person name="Laird G.K."/>
            <person name="Langford C."/>
            <person name="Lawlor S."/>
            <person name="Leongamornlert D.A."/>
            <person name="Leversha M."/>
            <person name="Lloyd C.R."/>
            <person name="Lloyd D.M."/>
            <person name="Loveland J.E."/>
            <person name="Lovell J."/>
            <person name="Martin S."/>
            <person name="Mashreghi-Mohammadi M."/>
            <person name="Maslen G.L."/>
            <person name="Matthews L."/>
            <person name="McCann O.T."/>
            <person name="McLaren S.J."/>
            <person name="McLay K."/>
            <person name="McMurray A."/>
            <person name="Moore M.J."/>
            <person name="Mullikin J.C."/>
            <person name="Niblett D."/>
            <person name="Nickerson T."/>
            <person name="Novik K.L."/>
            <person name="Oliver K."/>
            <person name="Overton-Larty E.K."/>
            <person name="Parker A."/>
            <person name="Patel R."/>
            <person name="Pearce A.V."/>
            <person name="Peck A.I."/>
            <person name="Phillimore B."/>
            <person name="Phillips S."/>
            <person name="Plumb R.W."/>
            <person name="Porter K.M."/>
            <person name="Ramsey Y."/>
            <person name="Ranby S.A."/>
            <person name="Rice C.M."/>
            <person name="Ross M.T."/>
            <person name="Searle S.M."/>
            <person name="Sehra H.K."/>
            <person name="Sheridan E."/>
            <person name="Skuce C.D."/>
            <person name="Smith S."/>
            <person name="Smith M."/>
            <person name="Spraggon L."/>
            <person name="Squares S.L."/>
            <person name="Steward C.A."/>
            <person name="Sycamore N."/>
            <person name="Tamlyn-Hall G."/>
            <person name="Tester J."/>
            <person name="Theaker A.J."/>
            <person name="Thomas D.W."/>
            <person name="Thorpe A."/>
            <person name="Tracey A."/>
            <person name="Tromans A."/>
            <person name="Tubby B."/>
            <person name="Wall M."/>
            <person name="Wallis J.M."/>
            <person name="West A.P."/>
            <person name="White S.S."/>
            <person name="Whitehead S.L."/>
            <person name="Whittaker H."/>
            <person name="Wild A."/>
            <person name="Willey D.J."/>
            <person name="Wilmer T.E."/>
            <person name="Wood J.M."/>
            <person name="Wray P.W."/>
            <person name="Wyatt J.C."/>
            <person name="Young L."/>
            <person name="Younger R.M."/>
            <person name="Bentley D.R."/>
            <person name="Coulson A."/>
            <person name="Durbin R."/>
            <person name="Hubbard T."/>
            <person name="Sulston J.E."/>
            <person name="Dunham I."/>
            <person name="Rogers J."/>
            <person name="Beck S."/>
        </authorList>
    </citation>
    <scope>NUCLEOTIDE SEQUENCE [LARGE SCALE GENOMIC DNA]</scope>
</reference>
<evidence type="ECO:0000313" key="2">
    <source>
        <dbReference type="Ensembl" id="ENSP00000518966.1"/>
    </source>
</evidence>
<reference evidence="2 3" key="3">
    <citation type="journal article" date="2004" name="Nature">
        <title>Finishing the euchromatic sequence of the human genome.</title>
        <authorList>
            <consortium name="International Human Genome Sequencing Consortium"/>
        </authorList>
    </citation>
    <scope>NUCLEOTIDE SEQUENCE [LARGE SCALE GENOMIC DNA]</scope>
</reference>
<organism evidence="2 3">
    <name type="scientific">Homo sapiens</name>
    <name type="common">Human</name>
    <dbReference type="NCBI Taxonomy" id="9606"/>
    <lineage>
        <taxon>Eukaryota</taxon>
        <taxon>Metazoa</taxon>
        <taxon>Chordata</taxon>
        <taxon>Craniata</taxon>
        <taxon>Vertebrata</taxon>
        <taxon>Euteleostomi</taxon>
        <taxon>Mammalia</taxon>
        <taxon>Eutheria</taxon>
        <taxon>Euarchontoglires</taxon>
        <taxon>Primates</taxon>
        <taxon>Haplorrhini</taxon>
        <taxon>Catarrhini</taxon>
        <taxon>Hominidae</taxon>
        <taxon>Homo</taxon>
    </lineage>
</organism>
<reference evidence="2" key="5">
    <citation type="submission" date="2025-09" db="UniProtKB">
        <authorList>
            <consortium name="Ensembl"/>
        </authorList>
    </citation>
    <scope>IDENTIFICATION</scope>
</reference>
<accession>A0AAQ5BGP5</accession>
<dbReference type="OpenTargets" id="ENSG00000124615"/>
<proteinExistence type="predicted"/>
<sequence>MAARPLSRMLRRLLRSSARSCSSGAPVTQPCPGESARAASEVSTACPRRGSR</sequence>
<protein>
    <submittedName>
        <fullName evidence="2">Molybdenum cofactor synthesis 1</fullName>
    </submittedName>
</protein>
<reference evidence="2 3" key="1">
    <citation type="journal article" date="2001" name="Nature">
        <title>Initial sequencing and analysis of the human genome.</title>
        <authorList>
            <consortium name="International Human Genome Sequencing Consortium"/>
            <person name="Lander E.S."/>
            <person name="Linton L.M."/>
            <person name="Birren B."/>
            <person name="Nusbaum C."/>
            <person name="Zody M.C."/>
            <person name="Baldwin J."/>
            <person name="Devon K."/>
            <person name="Dewar K."/>
            <person name="Doyle M."/>
            <person name="FitzHugh W."/>
            <person name="Funke R."/>
            <person name="Gage D."/>
            <person name="Harris K."/>
            <person name="Heaford A."/>
            <person name="Howland J."/>
            <person name="Kann L."/>
            <person name="Lehoczky J."/>
            <person name="LeVine R."/>
            <person name="McEwan P."/>
            <person name="McKernan K."/>
            <person name="Meldrim J."/>
            <person name="Mesirov J.P."/>
            <person name="Miranda C."/>
            <person name="Morris W."/>
            <person name="Naylor J."/>
            <person name="Raymond C."/>
            <person name="Rosetti M."/>
            <person name="Santos R."/>
            <person name="Sheridan A."/>
            <person name="Sougnez C."/>
            <person name="Stange-Thomann N."/>
            <person name="Stojanovic N."/>
            <person name="Subramanian A."/>
            <person name="Wyman D."/>
            <person name="Rogers J."/>
            <person name="Sulston J."/>
            <person name="Ainscough R."/>
            <person name="Beck S."/>
            <person name="Bentley D."/>
            <person name="Burton J."/>
            <person name="Clee C."/>
            <person name="Carter N."/>
            <person name="Coulson A."/>
            <person name="Deadman R."/>
            <person name="Deloukas P."/>
            <person name="Dunham A."/>
            <person name="Dunham I."/>
            <person name="Durbin R."/>
            <person name="French L."/>
            <person name="Grafham D."/>
            <person name="Gregory S."/>
            <person name="Hubbard T."/>
            <person name="Humphray S."/>
            <person name="Hunt A."/>
            <person name="Jones M."/>
            <person name="Lloyd C."/>
            <person name="McMurray A."/>
            <person name="Matthews L."/>
            <person name="Mercer S."/>
            <person name="Milne S."/>
            <person name="Mullikin J.C."/>
            <person name="Mungall A."/>
            <person name="Plumb R."/>
            <person name="Ross M."/>
            <person name="Shownkeen R."/>
            <person name="Sims S."/>
            <person name="Waterston R.H."/>
            <person name="Wilson R.K."/>
            <person name="Hillier L.W."/>
            <person name="McPherson J.D."/>
            <person name="Marra M.A."/>
            <person name="Mardis E.R."/>
            <person name="Fulton L.A."/>
            <person name="Chinwalla A.T."/>
            <person name="Pepin K.H."/>
            <person name="Gish W.R."/>
            <person name="Chissoe S.L."/>
            <person name="Wendl M.C."/>
            <person name="Delehaunty K.D."/>
            <person name="Miner T.L."/>
            <person name="Delehaunty A."/>
            <person name="Kramer J.B."/>
            <person name="Cook L.L."/>
            <person name="Fulton R.S."/>
            <person name="Johnson D.L."/>
            <person name="Minx P.J."/>
            <person name="Clifton S.W."/>
            <person name="Hawkins T."/>
            <person name="Branscomb E."/>
            <person name="Predki P."/>
            <person name="Richardson P."/>
            <person name="Wenning S."/>
            <person name="Slezak T."/>
            <person name="Doggett N."/>
            <person name="Cheng J.F."/>
            <person name="Olsen A."/>
            <person name="Lucas S."/>
            <person name="Elkin C."/>
            <person name="Uberbacher E."/>
            <person name="Frazier M."/>
            <person name="Gibbs R.A."/>
            <person name="Muzny D.M."/>
            <person name="Scherer S.E."/>
            <person name="Bouck J.B."/>
            <person name="Sodergren E.J."/>
            <person name="Worley K.C."/>
            <person name="Rives C.M."/>
            <person name="Gorrell J.H."/>
            <person name="Metzker M.L."/>
            <person name="Naylor S.L."/>
            <person name="Kucherlapati R.S."/>
            <person name="Nelson D.L."/>
            <person name="Weinstock G.M."/>
            <person name="Sakaki Y."/>
            <person name="Fujiyama A."/>
            <person name="Hattori M."/>
            <person name="Yada T."/>
            <person name="Toyoda A."/>
            <person name="Itoh T."/>
            <person name="Kawagoe C."/>
            <person name="Watanabe H."/>
            <person name="Totoki Y."/>
            <person name="Taylor T."/>
            <person name="Weissenbach J."/>
            <person name="Heilig R."/>
            <person name="Saurin W."/>
            <person name="Artiguenave F."/>
            <person name="Brottier P."/>
            <person name="Bruls T."/>
            <person name="Pelletier E."/>
            <person name="Robert C."/>
            <person name="Wincker P."/>
            <person name="Smith D.R."/>
            <person name="Doucette-Stamm L."/>
            <person name="Rubenfield M."/>
            <person name="Weinstock K."/>
            <person name="Lee H.M."/>
            <person name="Dubois J."/>
            <person name="Rosenthal A."/>
            <person name="Platzer M."/>
            <person name="Nyakatura G."/>
            <person name="Taudien S."/>
            <person name="Rump A."/>
            <person name="Yang H."/>
            <person name="Yu J."/>
            <person name="Wang J."/>
            <person name="Huang G."/>
            <person name="Gu J."/>
            <person name="Hood L."/>
            <person name="Rowen L."/>
            <person name="Madan A."/>
            <person name="Qin S."/>
            <person name="Davis R.W."/>
            <person name="Federspiel N.A."/>
            <person name="Abola A.P."/>
            <person name="Proctor M.J."/>
            <person name="Myers R.M."/>
            <person name="Schmutz J."/>
            <person name="Dickson M."/>
            <person name="Grimwood J."/>
            <person name="Cox D.R."/>
            <person name="Olson M.V."/>
            <person name="Kaul R."/>
            <person name="Raymond C."/>
            <person name="Shimizu N."/>
            <person name="Kawasaki K."/>
            <person name="Minoshima S."/>
            <person name="Evans G.A."/>
            <person name="Athanasiou M."/>
            <person name="Schultz R."/>
            <person name="Roe B.A."/>
            <person name="Chen F."/>
            <person name="Pan H."/>
            <person name="Ramser J."/>
            <person name="Lehrach H."/>
            <person name="Reinhardt R."/>
            <person name="McCombie W.R."/>
            <person name="de la Bastide M."/>
            <person name="Dedhia N."/>
            <person name="Blocker H."/>
            <person name="Hornischer K."/>
            <person name="Nordsiek G."/>
            <person name="Agarwala R."/>
            <person name="Aravind L."/>
            <person name="Bailey J.A."/>
            <person name="Bateman A."/>
            <person name="Batzoglou S."/>
            <person name="Birney E."/>
            <person name="Bork P."/>
            <person name="Brown D.G."/>
            <person name="Burge C.B."/>
            <person name="Cerutti L."/>
            <person name="Chen H.C."/>
            <person name="Church D."/>
            <person name="Clamp M."/>
            <person name="Copley R.R."/>
            <person name="Doerks T."/>
            <person name="Eddy S.R."/>
            <person name="Eichler E.E."/>
            <person name="Furey T.S."/>
            <person name="Galagan J."/>
            <person name="Gilbert J.G."/>
            <person name="Harmon C."/>
            <person name="Hayashizaki Y."/>
            <person name="Haussler D."/>
            <person name="Hermjakob H."/>
            <person name="Hokamp K."/>
            <person name="Jang W."/>
            <person name="Johnson L.S."/>
            <person name="Jones T.A."/>
            <person name="Kasif S."/>
            <person name="Kaspryzk A."/>
            <person name="Kennedy S."/>
            <person name="Kent W.J."/>
            <person name="Kitts P."/>
            <person name="Koonin E.V."/>
            <person name="Korf I."/>
            <person name="Kulp D."/>
            <person name="Lancet D."/>
            <person name="Lowe T.M."/>
            <person name="McLysaght A."/>
            <person name="Mikkelsen T."/>
            <person name="Moran J.V."/>
            <person name="Mulder N."/>
            <person name="Pollara V.J."/>
            <person name="Ponting C.P."/>
            <person name="Schuler G."/>
            <person name="Schultz J."/>
            <person name="Slater G."/>
            <person name="Smit A.F."/>
            <person name="Stupka E."/>
            <person name="Szustakowski J."/>
            <person name="Thierry-Mieg D."/>
            <person name="Thierry-Mieg J."/>
            <person name="Wagner L."/>
            <person name="Wallis J."/>
            <person name="Wheeler R."/>
            <person name="Williams A."/>
            <person name="Wolf Y.I."/>
            <person name="Wolfe K.H."/>
            <person name="Yang S.P."/>
            <person name="Yeh R.F."/>
            <person name="Collins F."/>
            <person name="Guyer M.S."/>
            <person name="Peterson J."/>
            <person name="Felsenfeld A."/>
            <person name="Wetterstrand K.A."/>
            <person name="Patrinos A."/>
            <person name="Morgan M.J."/>
            <person name="de Jong P."/>
            <person name="Catanese J.J."/>
            <person name="Osoegawa K."/>
            <person name="Shizuya H."/>
            <person name="Choi S."/>
            <person name="Chen Y.J."/>
        </authorList>
    </citation>
    <scope>NUCLEOTIDE SEQUENCE [LARGE SCALE GENOMIC DNA]</scope>
</reference>
<dbReference type="Proteomes" id="UP000005640">
    <property type="component" value="Chromosome 6"/>
</dbReference>
<reference evidence="2" key="4">
    <citation type="submission" date="2025-08" db="UniProtKB">
        <authorList>
            <consortium name="Ensembl"/>
        </authorList>
    </citation>
    <scope>IDENTIFICATION</scope>
</reference>
<feature type="region of interest" description="Disordered" evidence="1">
    <location>
        <begin position="17"/>
        <end position="52"/>
    </location>
</feature>
<dbReference type="Ensembl" id="ENST00000713663.1">
    <property type="protein sequence ID" value="ENSP00000518966.1"/>
    <property type="gene ID" value="ENSG00000124615.22"/>
</dbReference>
<dbReference type="EMBL" id="FO393411">
    <property type="status" value="NOT_ANNOTATED_CDS"/>
    <property type="molecule type" value="Genomic_DNA"/>
</dbReference>
<keyword evidence="3" id="KW-1185">Reference proteome</keyword>
<dbReference type="HGNC" id="HGNC:7190">
    <property type="gene designation" value="MOCS1"/>
</dbReference>